<dbReference type="GO" id="GO:0016491">
    <property type="term" value="F:oxidoreductase activity"/>
    <property type="evidence" value="ECO:0007669"/>
    <property type="project" value="UniProtKB-KW"/>
</dbReference>
<dbReference type="EMBL" id="FNHE01000011">
    <property type="protein sequence ID" value="SDN01643.1"/>
    <property type="molecule type" value="Genomic_DNA"/>
</dbReference>
<dbReference type="InterPro" id="IPR020904">
    <property type="entry name" value="Sc_DH/Rdtase_CS"/>
</dbReference>
<dbReference type="CDD" id="cd05233">
    <property type="entry name" value="SDR_c"/>
    <property type="match status" value="1"/>
</dbReference>
<evidence type="ECO:0000313" key="3">
    <source>
        <dbReference type="EMBL" id="SDN01643.1"/>
    </source>
</evidence>
<reference evidence="4" key="1">
    <citation type="submission" date="2016-10" db="EMBL/GenBank/DDBJ databases">
        <authorList>
            <person name="Varghese N."/>
            <person name="Submissions S."/>
        </authorList>
    </citation>
    <scope>NUCLEOTIDE SEQUENCE [LARGE SCALE GENOMIC DNA]</scope>
    <source>
        <strain evidence="4">DSM 45419</strain>
    </source>
</reference>
<dbReference type="InterPro" id="IPR036291">
    <property type="entry name" value="NAD(P)-bd_dom_sf"/>
</dbReference>
<dbReference type="Proteomes" id="UP000198680">
    <property type="component" value="Unassembled WGS sequence"/>
</dbReference>
<dbReference type="RefSeq" id="WP_091222047.1">
    <property type="nucleotide sequence ID" value="NZ_FNHE01000011.1"/>
</dbReference>
<keyword evidence="4" id="KW-1185">Reference proteome</keyword>
<comment type="similarity">
    <text evidence="1">Belongs to the short-chain dehydrogenases/reductases (SDR) family.</text>
</comment>
<gene>
    <name evidence="3" type="ORF">SAMN05660642_03805</name>
</gene>
<dbReference type="PRINTS" id="PR00081">
    <property type="entry name" value="GDHRDH"/>
</dbReference>
<name>A0A1G9XZL5_9ACTN</name>
<dbReference type="Pfam" id="PF13561">
    <property type="entry name" value="adh_short_C2"/>
    <property type="match status" value="1"/>
</dbReference>
<organism evidence="3 4">
    <name type="scientific">Geodermatophilus siccatus</name>
    <dbReference type="NCBI Taxonomy" id="1137991"/>
    <lineage>
        <taxon>Bacteria</taxon>
        <taxon>Bacillati</taxon>
        <taxon>Actinomycetota</taxon>
        <taxon>Actinomycetes</taxon>
        <taxon>Geodermatophilales</taxon>
        <taxon>Geodermatophilaceae</taxon>
        <taxon>Geodermatophilus</taxon>
    </lineage>
</organism>
<dbReference type="AlphaFoldDB" id="A0A1G9XZL5"/>
<proteinExistence type="inferred from homology"/>
<dbReference type="InterPro" id="IPR002347">
    <property type="entry name" value="SDR_fam"/>
</dbReference>
<dbReference type="PANTHER" id="PTHR24321:SF8">
    <property type="entry name" value="ESTRADIOL 17-BETA-DEHYDROGENASE 8-RELATED"/>
    <property type="match status" value="1"/>
</dbReference>
<dbReference type="FunFam" id="3.40.50.720:FF:000084">
    <property type="entry name" value="Short-chain dehydrogenase reductase"/>
    <property type="match status" value="1"/>
</dbReference>
<dbReference type="OrthoDB" id="4288312at2"/>
<dbReference type="PANTHER" id="PTHR24321">
    <property type="entry name" value="DEHYDROGENASES, SHORT CHAIN"/>
    <property type="match status" value="1"/>
</dbReference>
<dbReference type="PRINTS" id="PR00080">
    <property type="entry name" value="SDRFAMILY"/>
</dbReference>
<protein>
    <submittedName>
        <fullName evidence="3">NADP-dependent 3-hydroxy acid dehydrogenase YdfG</fullName>
    </submittedName>
</protein>
<evidence type="ECO:0000313" key="4">
    <source>
        <dbReference type="Proteomes" id="UP000198680"/>
    </source>
</evidence>
<accession>A0A1G9XZL5</accession>
<dbReference type="STRING" id="1137991.SAMN05660642_03805"/>
<dbReference type="PROSITE" id="PS00061">
    <property type="entry name" value="ADH_SHORT"/>
    <property type="match status" value="1"/>
</dbReference>
<dbReference type="Gene3D" id="3.40.50.720">
    <property type="entry name" value="NAD(P)-binding Rossmann-like Domain"/>
    <property type="match status" value="1"/>
</dbReference>
<evidence type="ECO:0000256" key="1">
    <source>
        <dbReference type="ARBA" id="ARBA00006484"/>
    </source>
</evidence>
<keyword evidence="2" id="KW-0560">Oxidoreductase</keyword>
<evidence type="ECO:0000256" key="2">
    <source>
        <dbReference type="ARBA" id="ARBA00023002"/>
    </source>
</evidence>
<dbReference type="SUPFAM" id="SSF51735">
    <property type="entry name" value="NAD(P)-binding Rossmann-fold domains"/>
    <property type="match status" value="1"/>
</dbReference>
<sequence>MLDGQVAAVSGAGSGIGRAIALRLAAEGADVVLAGRSAGPMEQVAEQIRTAGRRALVVAMDLKDPASVDAAAQAAVGEFGRVDVLVNNSGIGGPSAPLVEMPLEEWEDTLRVNVTGTMLACRAFLPGMIARGSGSVVVIGSVTGKRPLVNRTPYAASKMALVGLVRTLAWELGSSGVRVNLVSPGGVEGPRIAWVLEQQAASRGISVEQARAEFAGGAALQRLVDADDVAHAVAFLASDRAAGITGEDLNVSAGLVMY</sequence>